<dbReference type="Proteomes" id="UP000027121">
    <property type="component" value="Chromosome"/>
</dbReference>
<evidence type="ECO:0000256" key="6">
    <source>
        <dbReference type="ARBA" id="ARBA00022553"/>
    </source>
</evidence>
<organism evidence="25 26">
    <name type="scientific">Pseudomonas donghuensis</name>
    <dbReference type="NCBI Taxonomy" id="1163398"/>
    <lineage>
        <taxon>Bacteria</taxon>
        <taxon>Pseudomonadati</taxon>
        <taxon>Pseudomonadota</taxon>
        <taxon>Gammaproteobacteria</taxon>
        <taxon>Pseudomonadales</taxon>
        <taxon>Pseudomonadaceae</taxon>
        <taxon>Pseudomonas</taxon>
    </lineage>
</organism>
<dbReference type="FunFam" id="3.30.565.10:FF:000010">
    <property type="entry name" value="Sensor histidine kinase RcsC"/>
    <property type="match status" value="1"/>
</dbReference>
<comment type="catalytic activity">
    <reaction evidence="1">
        <text>ATP + protein L-histidine = ADP + protein N-phospho-L-histidine.</text>
        <dbReference type="EC" id="2.7.13.3"/>
    </reaction>
</comment>
<dbReference type="SUPFAM" id="SSF55785">
    <property type="entry name" value="PYP-like sensor domain (PAS domain)"/>
    <property type="match status" value="1"/>
</dbReference>
<dbReference type="CDD" id="cd00082">
    <property type="entry name" value="HisKA"/>
    <property type="match status" value="1"/>
</dbReference>
<reference evidence="25 26" key="2">
    <citation type="journal article" date="2016" name="Front. Microbiol.">
        <title>When Genome-Based Approach Meets the 'Old but Good': Revealing Genes Involved in the Antibacterial Activity of Pseudomonas sp. P482 against Soft Rot Pathogens.</title>
        <authorList>
            <person name="Krzyzanowska D.M."/>
            <person name="Ossowicki A."/>
            <person name="Rajewska M."/>
            <person name="Maciag T."/>
            <person name="Jablonska M."/>
            <person name="Obuchowski M."/>
            <person name="Heeb S."/>
            <person name="Jafra S."/>
        </authorList>
    </citation>
    <scope>NUCLEOTIDE SEQUENCE [LARGE SCALE GENOMIC DNA]</scope>
    <source>
        <strain evidence="25 26">P482</strain>
    </source>
</reference>
<feature type="chain" id="PRO_5042967615" description="histidine kinase" evidence="19">
    <location>
        <begin position="24"/>
        <end position="1224"/>
    </location>
</feature>
<dbReference type="SMART" id="SM00062">
    <property type="entry name" value="PBPb"/>
    <property type="match status" value="2"/>
</dbReference>
<evidence type="ECO:0000256" key="3">
    <source>
        <dbReference type="ARBA" id="ARBA00012438"/>
    </source>
</evidence>
<dbReference type="CDD" id="cd13707">
    <property type="entry name" value="PBP2_BvgS_D2"/>
    <property type="match status" value="1"/>
</dbReference>
<dbReference type="PROSITE" id="PS50109">
    <property type="entry name" value="HIS_KIN"/>
    <property type="match status" value="1"/>
</dbReference>
<keyword evidence="8 18" id="KW-0812">Transmembrane</keyword>
<dbReference type="Gene3D" id="3.30.450.20">
    <property type="entry name" value="PAS domain"/>
    <property type="match status" value="1"/>
</dbReference>
<evidence type="ECO:0000256" key="13">
    <source>
        <dbReference type="ARBA" id="ARBA00022989"/>
    </source>
</evidence>
<dbReference type="InterPro" id="IPR036890">
    <property type="entry name" value="HATPase_C_sf"/>
</dbReference>
<dbReference type="CDD" id="cd13705">
    <property type="entry name" value="PBP2_BvgS_D1"/>
    <property type="match status" value="1"/>
</dbReference>
<evidence type="ECO:0000256" key="17">
    <source>
        <dbReference type="PROSITE-ProRule" id="PRU00169"/>
    </source>
</evidence>
<evidence type="ECO:0000256" key="2">
    <source>
        <dbReference type="ARBA" id="ARBA00004429"/>
    </source>
</evidence>
<feature type="modified residue" description="Phosphohistidine" evidence="16">
    <location>
        <position position="1163"/>
    </location>
</feature>
<evidence type="ECO:0000259" key="20">
    <source>
        <dbReference type="PROSITE" id="PS50109"/>
    </source>
</evidence>
<dbReference type="Pfam" id="PF00072">
    <property type="entry name" value="Response_reg"/>
    <property type="match status" value="1"/>
</dbReference>
<dbReference type="Pfam" id="PF01627">
    <property type="entry name" value="Hpt"/>
    <property type="match status" value="1"/>
</dbReference>
<dbReference type="SUPFAM" id="SSF53850">
    <property type="entry name" value="Periplasmic binding protein-like II"/>
    <property type="match status" value="2"/>
</dbReference>
<dbReference type="SUPFAM" id="SSF47384">
    <property type="entry name" value="Homodimeric domain of signal transducing histidine kinase"/>
    <property type="match status" value="1"/>
</dbReference>
<evidence type="ECO:0000256" key="9">
    <source>
        <dbReference type="ARBA" id="ARBA00022729"/>
    </source>
</evidence>
<keyword evidence="13 18" id="KW-1133">Transmembrane helix</keyword>
<evidence type="ECO:0000256" key="1">
    <source>
        <dbReference type="ARBA" id="ARBA00000085"/>
    </source>
</evidence>
<dbReference type="SUPFAM" id="SSF52172">
    <property type="entry name" value="CheY-like"/>
    <property type="match status" value="1"/>
</dbReference>
<evidence type="ECO:0000256" key="8">
    <source>
        <dbReference type="ARBA" id="ARBA00022692"/>
    </source>
</evidence>
<dbReference type="Gene3D" id="3.40.50.2300">
    <property type="match status" value="1"/>
</dbReference>
<dbReference type="KEGG" id="pdw:BV82_1561"/>
<dbReference type="PROSITE" id="PS50110">
    <property type="entry name" value="RESPONSE_REGULATORY"/>
    <property type="match status" value="1"/>
</dbReference>
<dbReference type="Pfam" id="PF00497">
    <property type="entry name" value="SBP_bac_3"/>
    <property type="match status" value="2"/>
</dbReference>
<dbReference type="SUPFAM" id="SSF55874">
    <property type="entry name" value="ATPase domain of HSP90 chaperone/DNA topoisomerase II/histidine kinase"/>
    <property type="match status" value="1"/>
</dbReference>
<feature type="domain" description="Response regulatory" evidence="21">
    <location>
        <begin position="966"/>
        <end position="1085"/>
    </location>
</feature>
<evidence type="ECO:0000256" key="4">
    <source>
        <dbReference type="ARBA" id="ARBA00022475"/>
    </source>
</evidence>
<evidence type="ECO:0000313" key="25">
    <source>
        <dbReference type="EMBL" id="KDO00467.2"/>
    </source>
</evidence>
<reference evidence="25 26" key="1">
    <citation type="journal article" date="2014" name="Genome Announc.">
        <title>Genome Sequence of Pseudomonas sp. Strain P482, a Tomato Rhizosphere Isolate with Broad-Spectrum Antimicrobial Activity.</title>
        <authorList>
            <person name="Krzyzanowska D.M."/>
            <person name="Ossowicki A."/>
            <person name="Jafra S."/>
        </authorList>
    </citation>
    <scope>NUCLEOTIDE SEQUENCE [LARGE SCALE GENOMIC DNA]</scope>
    <source>
        <strain evidence="25 26">P482</strain>
    </source>
</reference>
<dbReference type="PROSITE" id="PS50113">
    <property type="entry name" value="PAC"/>
    <property type="match status" value="1"/>
</dbReference>
<dbReference type="EC" id="2.7.13.3" evidence="3"/>
<dbReference type="GO" id="GO:0005886">
    <property type="term" value="C:plasma membrane"/>
    <property type="evidence" value="ECO:0007669"/>
    <property type="project" value="UniProtKB-SubCell"/>
</dbReference>
<feature type="domain" description="PAS" evidence="22">
    <location>
        <begin position="577"/>
        <end position="623"/>
    </location>
</feature>
<feature type="domain" description="Histidine kinase" evidence="20">
    <location>
        <begin position="721"/>
        <end position="943"/>
    </location>
</feature>
<feature type="domain" description="HPt" evidence="24">
    <location>
        <begin position="1124"/>
        <end position="1219"/>
    </location>
</feature>
<keyword evidence="26" id="KW-1185">Reference proteome</keyword>
<keyword evidence="12" id="KW-0067">ATP-binding</keyword>
<dbReference type="CDD" id="cd00130">
    <property type="entry name" value="PAS"/>
    <property type="match status" value="1"/>
</dbReference>
<evidence type="ECO:0000256" key="10">
    <source>
        <dbReference type="ARBA" id="ARBA00022741"/>
    </source>
</evidence>
<dbReference type="InterPro" id="IPR003661">
    <property type="entry name" value="HisK_dim/P_dom"/>
</dbReference>
<dbReference type="Pfam" id="PF02518">
    <property type="entry name" value="HATPase_c"/>
    <property type="match status" value="1"/>
</dbReference>
<dbReference type="CDD" id="cd00088">
    <property type="entry name" value="HPT"/>
    <property type="match status" value="1"/>
</dbReference>
<evidence type="ECO:0000256" key="12">
    <source>
        <dbReference type="ARBA" id="ARBA00022840"/>
    </source>
</evidence>
<dbReference type="AlphaFoldDB" id="A0AAP0SKR5"/>
<dbReference type="Gene3D" id="1.20.120.160">
    <property type="entry name" value="HPT domain"/>
    <property type="match status" value="1"/>
</dbReference>
<dbReference type="PROSITE" id="PS50112">
    <property type="entry name" value="PAS"/>
    <property type="match status" value="1"/>
</dbReference>
<dbReference type="InterPro" id="IPR008207">
    <property type="entry name" value="Sig_transdc_His_kin_Hpt_dom"/>
</dbReference>
<evidence type="ECO:0000256" key="7">
    <source>
        <dbReference type="ARBA" id="ARBA00022679"/>
    </source>
</evidence>
<dbReference type="SMART" id="SM00091">
    <property type="entry name" value="PAS"/>
    <property type="match status" value="1"/>
</dbReference>
<dbReference type="InterPro" id="IPR049870">
    <property type="entry name" value="BvgS-like_periplasmic1"/>
</dbReference>
<dbReference type="PANTHER" id="PTHR43047:SF72">
    <property type="entry name" value="OSMOSENSING HISTIDINE PROTEIN KINASE SLN1"/>
    <property type="match status" value="1"/>
</dbReference>
<keyword evidence="10" id="KW-0547">Nucleotide-binding</keyword>
<dbReference type="SMART" id="SM00388">
    <property type="entry name" value="HisKA"/>
    <property type="match status" value="1"/>
</dbReference>
<dbReference type="InterPro" id="IPR036097">
    <property type="entry name" value="HisK_dim/P_sf"/>
</dbReference>
<dbReference type="GO" id="GO:0009927">
    <property type="term" value="F:histidine phosphotransfer kinase activity"/>
    <property type="evidence" value="ECO:0007669"/>
    <property type="project" value="TreeGrafter"/>
</dbReference>
<dbReference type="InterPro" id="IPR004358">
    <property type="entry name" value="Sig_transdc_His_kin-like_C"/>
</dbReference>
<dbReference type="EMBL" id="CP071706">
    <property type="protein sequence ID" value="KDO00467.2"/>
    <property type="molecule type" value="Genomic_DNA"/>
</dbReference>
<dbReference type="PROSITE" id="PS50894">
    <property type="entry name" value="HPT"/>
    <property type="match status" value="1"/>
</dbReference>
<dbReference type="GO" id="GO:0000155">
    <property type="term" value="F:phosphorelay sensor kinase activity"/>
    <property type="evidence" value="ECO:0007669"/>
    <property type="project" value="InterPro"/>
</dbReference>
<dbReference type="InterPro" id="IPR001638">
    <property type="entry name" value="Solute-binding_3/MltF_N"/>
</dbReference>
<dbReference type="Pfam" id="PF08448">
    <property type="entry name" value="PAS_4"/>
    <property type="match status" value="1"/>
</dbReference>
<comment type="subcellular location">
    <subcellularLocation>
        <location evidence="2">Cell inner membrane</location>
        <topology evidence="2">Multi-pass membrane protein</topology>
    </subcellularLocation>
</comment>
<dbReference type="Pfam" id="PF00512">
    <property type="entry name" value="HisKA"/>
    <property type="match status" value="1"/>
</dbReference>
<dbReference type="PANTHER" id="PTHR43047">
    <property type="entry name" value="TWO-COMPONENT HISTIDINE PROTEIN KINASE"/>
    <property type="match status" value="1"/>
</dbReference>
<keyword evidence="6 17" id="KW-0597">Phosphoprotein</keyword>
<dbReference type="InterPro" id="IPR036641">
    <property type="entry name" value="HPT_dom_sf"/>
</dbReference>
<dbReference type="Gene3D" id="3.30.565.10">
    <property type="entry name" value="Histidine kinase-like ATPase, C-terminal domain"/>
    <property type="match status" value="1"/>
</dbReference>
<keyword evidence="7" id="KW-0808">Transferase</keyword>
<keyword evidence="14" id="KW-0902">Two-component regulatory system</keyword>
<dbReference type="InterPro" id="IPR049871">
    <property type="entry name" value="BvgS-like_periplasmic2"/>
</dbReference>
<evidence type="ECO:0000256" key="11">
    <source>
        <dbReference type="ARBA" id="ARBA00022777"/>
    </source>
</evidence>
<dbReference type="InterPro" id="IPR000014">
    <property type="entry name" value="PAS"/>
</dbReference>
<dbReference type="Gene3D" id="1.10.287.130">
    <property type="match status" value="1"/>
</dbReference>
<proteinExistence type="predicted"/>
<evidence type="ECO:0000256" key="19">
    <source>
        <dbReference type="SAM" id="SignalP"/>
    </source>
</evidence>
<feature type="signal peptide" evidence="19">
    <location>
        <begin position="1"/>
        <end position="23"/>
    </location>
</feature>
<keyword evidence="11" id="KW-0418">Kinase</keyword>
<evidence type="ECO:0000259" key="21">
    <source>
        <dbReference type="PROSITE" id="PS50110"/>
    </source>
</evidence>
<dbReference type="InterPro" id="IPR000700">
    <property type="entry name" value="PAS-assoc_C"/>
</dbReference>
<evidence type="ECO:0000259" key="22">
    <source>
        <dbReference type="PROSITE" id="PS50112"/>
    </source>
</evidence>
<sequence length="1224" mass="135920">MFSRSRRIVLLICLLLLNSAVWSKEPNTNHLNLNSRTTIDSTEIDLENADWRWLRQKHQLVLGVSASRFAPYDVVYSNHDYEGITADYFALIGRMLNVDVQVVSVPDRATGLALLASGKIDLLGSSNSFERHDPSVVLSKPYVNDRPALFSRKGDTRKFTRDLRGLTIAMAVDYLQLAELQARFPGAHFQPMKSHLQAMAALAFGRVDLYLGDNLSSFNMINQSFFNEVSFVRFVDLDVAGFSFAMNKDNPRLHRIIDRVIDTLGVNLQQSIIKLWTGGDVALADGKLTLTPQENRWVLRHPVVRLVINDDLAPVAFYNTDGNFSGVVADLLVMISMRTGLKFEVQRRGSFTSIMQALKNRKADLAILTASPEREEFLRFSRPFVSTAFALVTKTGSSKETVDLASLQGKRMAIAEGHVLFNKVAKEFPQIRLLPTSTTLDTLSRVNDGDADAALINLAVARYYVSRLYDQELKVANIIDNGSEASGTFAMHRSETELQSILDKALQSIPPDEMNEVFNRWRANASMSGQTWRDYRGVIATVAGGALLLVLLAVGWILQLRRQIAKRIAADQALHQQLTVMQTLTDGMPHPVYVRDREGRMLSCNLSYLQATGLTRDEVLGKTAEQIIDGYSASIPDLHGSYLAAMDNDRVVQRTCAVELNGKTLWINHWIQPFHDALGAVNGVNCGWLDITEHHRMMDELETAKNIADEASRTKTTFLASMSHEIRTPMNAVIGILELVLMRGERGTFDKASIEIAYSSAKSLLGLIGDILDIARIESGRLSLSPKRTNLRELMETVVLVFESLSLQKGLNLQLDIDSSTDCDVWIDPLRFKQVLSNLLSNAIKFTDEGSVKVQLRGEVTEQGRMNVYLLIEDTGIGISAEDQRKLFKPFSQADDGVRKGQDGAGLGLSISRSLCELMGGRLAMTSTRGKGTQVQVELLLTVLEPVEAAPVESTRLPSEIQQSWNVLVVDDHAVNREVLRQQMNFLGHTVIDADNGSMALEKWRKSDFDVVLTDCHMPLLSGPELAMAIRQEEREQQRQACVIVGLTADAQPEELERCIQAGMNDCLIKPVGLDLLAERIASIHQAVRQPAGNQAVFTPQPVLRFDENVLFDLAPLAEVTNGDPKLMKHLVDELVASNRKDLEELIQMVEDLDGAGLSELGHRLKGAARVVTANRLITCCVQLEQVCTHKELSYSVLLEASDGVEQAIFELEQALNHLDIEGT</sequence>
<dbReference type="InterPro" id="IPR001789">
    <property type="entry name" value="Sig_transdc_resp-reg_receiver"/>
</dbReference>
<evidence type="ECO:0000259" key="23">
    <source>
        <dbReference type="PROSITE" id="PS50113"/>
    </source>
</evidence>
<accession>A0AAP0SKR5</accession>
<evidence type="ECO:0000256" key="15">
    <source>
        <dbReference type="ARBA" id="ARBA00023136"/>
    </source>
</evidence>
<evidence type="ECO:0000256" key="16">
    <source>
        <dbReference type="PROSITE-ProRule" id="PRU00110"/>
    </source>
</evidence>
<keyword evidence="15 18" id="KW-0472">Membrane</keyword>
<dbReference type="CDD" id="cd17546">
    <property type="entry name" value="REC_hyHK_CKI1_RcsC-like"/>
    <property type="match status" value="1"/>
</dbReference>
<dbReference type="InterPro" id="IPR005467">
    <property type="entry name" value="His_kinase_dom"/>
</dbReference>
<dbReference type="GO" id="GO:0005524">
    <property type="term" value="F:ATP binding"/>
    <property type="evidence" value="ECO:0007669"/>
    <property type="project" value="UniProtKB-KW"/>
</dbReference>
<feature type="modified residue" description="4-aspartylphosphate" evidence="17">
    <location>
        <position position="1015"/>
    </location>
</feature>
<dbReference type="InterPro" id="IPR011006">
    <property type="entry name" value="CheY-like_superfamily"/>
</dbReference>
<keyword evidence="9 19" id="KW-0732">Signal</keyword>
<evidence type="ECO:0000259" key="24">
    <source>
        <dbReference type="PROSITE" id="PS50894"/>
    </source>
</evidence>
<evidence type="ECO:0000313" key="26">
    <source>
        <dbReference type="Proteomes" id="UP000027121"/>
    </source>
</evidence>
<dbReference type="InterPro" id="IPR035965">
    <property type="entry name" value="PAS-like_dom_sf"/>
</dbReference>
<dbReference type="SUPFAM" id="SSF47226">
    <property type="entry name" value="Histidine-containing phosphotransfer domain, HPT domain"/>
    <property type="match status" value="1"/>
</dbReference>
<protein>
    <recommendedName>
        <fullName evidence="3">histidine kinase</fullName>
        <ecNumber evidence="3">2.7.13.3</ecNumber>
    </recommendedName>
</protein>
<dbReference type="PRINTS" id="PR00344">
    <property type="entry name" value="BCTRLSENSOR"/>
</dbReference>
<evidence type="ECO:0000256" key="18">
    <source>
        <dbReference type="SAM" id="Phobius"/>
    </source>
</evidence>
<keyword evidence="4" id="KW-1003">Cell membrane</keyword>
<evidence type="ECO:0000256" key="5">
    <source>
        <dbReference type="ARBA" id="ARBA00022519"/>
    </source>
</evidence>
<dbReference type="NCBIfam" id="TIGR00229">
    <property type="entry name" value="sensory_box"/>
    <property type="match status" value="1"/>
</dbReference>
<name>A0AAP0SKR5_9PSED</name>
<dbReference type="SMART" id="SM00448">
    <property type="entry name" value="REC"/>
    <property type="match status" value="1"/>
</dbReference>
<gene>
    <name evidence="25" type="ORF">BV82_1561</name>
</gene>
<dbReference type="InterPro" id="IPR003594">
    <property type="entry name" value="HATPase_dom"/>
</dbReference>
<feature type="domain" description="PAC" evidence="23">
    <location>
        <begin position="646"/>
        <end position="703"/>
    </location>
</feature>
<feature type="transmembrane region" description="Helical" evidence="18">
    <location>
        <begin position="537"/>
        <end position="558"/>
    </location>
</feature>
<keyword evidence="5" id="KW-0997">Cell inner membrane</keyword>
<dbReference type="SMART" id="SM00387">
    <property type="entry name" value="HATPase_c"/>
    <property type="match status" value="1"/>
</dbReference>
<evidence type="ECO:0000256" key="14">
    <source>
        <dbReference type="ARBA" id="ARBA00023012"/>
    </source>
</evidence>
<dbReference type="InterPro" id="IPR013656">
    <property type="entry name" value="PAS_4"/>
</dbReference>
<dbReference type="CDD" id="cd16922">
    <property type="entry name" value="HATPase_EvgS-ArcB-TorS-like"/>
    <property type="match status" value="1"/>
</dbReference>
<dbReference type="Gene3D" id="3.40.190.10">
    <property type="entry name" value="Periplasmic binding protein-like II"/>
    <property type="match status" value="4"/>
</dbReference>